<organism evidence="3 4">
    <name type="scientific">Saccharothrix yanglingensis</name>
    <dbReference type="NCBI Taxonomy" id="659496"/>
    <lineage>
        <taxon>Bacteria</taxon>
        <taxon>Bacillati</taxon>
        <taxon>Actinomycetota</taxon>
        <taxon>Actinomycetes</taxon>
        <taxon>Pseudonocardiales</taxon>
        <taxon>Pseudonocardiaceae</taxon>
        <taxon>Saccharothrix</taxon>
    </lineage>
</organism>
<evidence type="ECO:0000313" key="3">
    <source>
        <dbReference type="EMBL" id="MDQ2588973.1"/>
    </source>
</evidence>
<dbReference type="Pfam" id="PF04303">
    <property type="entry name" value="PrpF"/>
    <property type="match status" value="1"/>
</dbReference>
<reference evidence="3 4" key="1">
    <citation type="submission" date="2017-06" db="EMBL/GenBank/DDBJ databases">
        <title>Cultured bacterium strain Saccharothrix yanglingensis Hhs.015.</title>
        <authorList>
            <person name="Xia Y."/>
        </authorList>
    </citation>
    <scope>NUCLEOTIDE SEQUENCE [LARGE SCALE GENOMIC DNA]</scope>
    <source>
        <strain evidence="3 4">Hhs.015</strain>
    </source>
</reference>
<sequence length="363" mass="36432">MLRIPATLMRGGTSKCVIFRAEDLAGHDIALDDILLSAFGSVDPSQVDGVGGATSTTSKAAVVSPSSQPGVDVEFLFAQVGIGDQVVEYGSNCGNCATAVGLHAIQTGLVTPRAGTTVVRMLNLNTGTLLTAAVATEHGAVPECGDALVPGSVSRTGVPVALGFVDPVGRTTGRLLPSGHAVDVVGALEVTFVDAGAPAMFIDAGGFGASTIEGAREAASELVSLRRQGAVRMGLVPPGAPTPDVIPKVGLVAPPTAYTTTSGRRVGADEYDVSVRMMSMFAPHPAIGLTSAVALAAAAVTPGTVPNRIVGGGVASTIRLGTAAGVVELGTRVDGAGVLREVVFQRVARRIATMELFVPCGGG</sequence>
<evidence type="ECO:0000313" key="4">
    <source>
        <dbReference type="Proteomes" id="UP001225605"/>
    </source>
</evidence>
<name>A0ABU0XA01_9PSEU</name>
<comment type="caution">
    <text evidence="3">The sequence shown here is derived from an EMBL/GenBank/DDBJ whole genome shotgun (WGS) entry which is preliminary data.</text>
</comment>
<protein>
    <submittedName>
        <fullName evidence="3">PrpF, AcnD-accessory</fullName>
    </submittedName>
</protein>
<proteinExistence type="inferred from homology"/>
<dbReference type="Proteomes" id="UP001225605">
    <property type="component" value="Unassembled WGS sequence"/>
</dbReference>
<gene>
    <name evidence="3" type="ORF">CKY47_34540</name>
</gene>
<keyword evidence="2" id="KW-0413">Isomerase</keyword>
<dbReference type="PANTHER" id="PTHR43709:SF2">
    <property type="entry name" value="DUF453 DOMAIN PROTEIN (AFU_ORTHOLOGUE AFUA_6G00360)"/>
    <property type="match status" value="1"/>
</dbReference>
<comment type="similarity">
    <text evidence="1">Belongs to the PrpF family.</text>
</comment>
<evidence type="ECO:0000256" key="1">
    <source>
        <dbReference type="ARBA" id="ARBA00007673"/>
    </source>
</evidence>
<evidence type="ECO:0000256" key="2">
    <source>
        <dbReference type="ARBA" id="ARBA00023235"/>
    </source>
</evidence>
<dbReference type="PANTHER" id="PTHR43709">
    <property type="entry name" value="ACONITATE ISOMERASE-RELATED"/>
    <property type="match status" value="1"/>
</dbReference>
<dbReference type="Gene3D" id="3.10.310.10">
    <property type="entry name" value="Diaminopimelate Epimerase, Chain A, domain 1"/>
    <property type="match status" value="2"/>
</dbReference>
<dbReference type="InterPro" id="IPR007400">
    <property type="entry name" value="PrpF-like"/>
</dbReference>
<dbReference type="SUPFAM" id="SSF54506">
    <property type="entry name" value="Diaminopimelate epimerase-like"/>
    <property type="match status" value="2"/>
</dbReference>
<dbReference type="EMBL" id="NSDM01000026">
    <property type="protein sequence ID" value="MDQ2588973.1"/>
    <property type="molecule type" value="Genomic_DNA"/>
</dbReference>
<keyword evidence="4" id="KW-1185">Reference proteome</keyword>
<accession>A0ABU0XA01</accession>